<gene>
    <name evidence="2" type="ORF">MNBD_GAMMA22-814</name>
</gene>
<dbReference type="InterPro" id="IPR010031">
    <property type="entry name" value="FAD_lactone_oxidase-like"/>
</dbReference>
<organism evidence="2">
    <name type="scientific">hydrothermal vent metagenome</name>
    <dbReference type="NCBI Taxonomy" id="652676"/>
    <lineage>
        <taxon>unclassified sequences</taxon>
        <taxon>metagenomes</taxon>
        <taxon>ecological metagenomes</taxon>
    </lineage>
</organism>
<accession>A0A3B1A251</accession>
<evidence type="ECO:0000259" key="1">
    <source>
        <dbReference type="PROSITE" id="PS51387"/>
    </source>
</evidence>
<name>A0A3B1A251_9ZZZZ</name>
<dbReference type="AlphaFoldDB" id="A0A3B1A251"/>
<dbReference type="EMBL" id="UOFS01000013">
    <property type="protein sequence ID" value="VAW93657.1"/>
    <property type="molecule type" value="Genomic_DNA"/>
</dbReference>
<dbReference type="GO" id="GO:0003885">
    <property type="term" value="F:D-arabinono-1,4-lactone oxidase activity"/>
    <property type="evidence" value="ECO:0007669"/>
    <property type="project" value="TreeGrafter"/>
</dbReference>
<dbReference type="PANTHER" id="PTHR43762:SF1">
    <property type="entry name" value="D-ARABINONO-1,4-LACTONE OXIDASE"/>
    <property type="match status" value="1"/>
</dbReference>
<dbReference type="InterPro" id="IPR016169">
    <property type="entry name" value="FAD-bd_PCMH_sub2"/>
</dbReference>
<dbReference type="GO" id="GO:0005739">
    <property type="term" value="C:mitochondrion"/>
    <property type="evidence" value="ECO:0007669"/>
    <property type="project" value="TreeGrafter"/>
</dbReference>
<dbReference type="Pfam" id="PF01565">
    <property type="entry name" value="FAD_binding_4"/>
    <property type="match status" value="1"/>
</dbReference>
<dbReference type="Gene3D" id="3.30.465.10">
    <property type="match status" value="1"/>
</dbReference>
<feature type="domain" description="FAD-binding PCMH-type" evidence="1">
    <location>
        <begin position="8"/>
        <end position="175"/>
    </location>
</feature>
<dbReference type="PROSITE" id="PS51387">
    <property type="entry name" value="FAD_PCMH"/>
    <property type="match status" value="1"/>
</dbReference>
<protein>
    <submittedName>
        <fullName evidence="2">Oxidoreductase</fullName>
    </submittedName>
</protein>
<reference evidence="2" key="1">
    <citation type="submission" date="2018-06" db="EMBL/GenBank/DDBJ databases">
        <authorList>
            <person name="Zhirakovskaya E."/>
        </authorList>
    </citation>
    <scope>NUCLEOTIDE SEQUENCE</scope>
</reference>
<dbReference type="GO" id="GO:0071949">
    <property type="term" value="F:FAD binding"/>
    <property type="evidence" value="ECO:0007669"/>
    <property type="project" value="InterPro"/>
</dbReference>
<evidence type="ECO:0000313" key="2">
    <source>
        <dbReference type="EMBL" id="VAW93657.1"/>
    </source>
</evidence>
<dbReference type="InterPro" id="IPR016166">
    <property type="entry name" value="FAD-bd_PCMH"/>
</dbReference>
<dbReference type="InterPro" id="IPR036318">
    <property type="entry name" value="FAD-bd_PCMH-like_sf"/>
</dbReference>
<sequence length="436" mass="49701">MYNSWGFPFETHKSVIKPVWRNEALDFSQADLVLPYGCGRSYGDVCLNDSGKLIDVTGLNHFINFDDNTGVIKVESGITLDYLLNIIIPLGWFIPVTPGTRFVTIGGMVANDVHGKNHHNAGTIGCHITQLELYRSNGERLLCSPKKNATFFNATIGGLGLTGLITWVEIKLKKITNEFIAMNTMRIENLSQYFDLEKHVQTEYSVAWIDTLAKGNQLGRGVYFTGEHMQDNCIAENKNIKHYRSRKKLFVPFNLPTISLNKYTVKLFNSVYRRNAISNKKEVNYSHYQKYFYPLDNVLHWNRIYGKTGLFQHQCVIPERDAEVTLTEILSIVAKQNNSSFLSVLKKFGNIKSPGLLSFPRPGFTLAMDFSRRGKDTIKLLESLNDIIKSVGGAIYPAKDALMSKELFYQSYPNLEQFKTLLDPKFSSSFWRRVIR</sequence>
<dbReference type="PANTHER" id="PTHR43762">
    <property type="entry name" value="L-GULONOLACTONE OXIDASE"/>
    <property type="match status" value="1"/>
</dbReference>
<dbReference type="InterPro" id="IPR006094">
    <property type="entry name" value="Oxid_FAD_bind_N"/>
</dbReference>
<dbReference type="SUPFAM" id="SSF56176">
    <property type="entry name" value="FAD-binding/transporter-associated domain-like"/>
    <property type="match status" value="1"/>
</dbReference>
<proteinExistence type="predicted"/>